<comment type="similarity">
    <text evidence="2 8">Belongs to the Mediator complex subunit 17 family.</text>
</comment>
<proteinExistence type="inferred from homology"/>
<dbReference type="GO" id="GO:0070847">
    <property type="term" value="C:core mediator complex"/>
    <property type="evidence" value="ECO:0007669"/>
    <property type="project" value="TreeGrafter"/>
</dbReference>
<keyword evidence="4 8" id="KW-0805">Transcription regulation</keyword>
<protein>
    <recommendedName>
        <fullName evidence="3 8">Mediator of RNA polymerase II transcription subunit 17</fullName>
    </recommendedName>
    <alternativeName>
        <fullName evidence="7 8">Mediator complex subunit 17</fullName>
    </alternativeName>
</protein>
<evidence type="ECO:0000256" key="5">
    <source>
        <dbReference type="ARBA" id="ARBA00023163"/>
    </source>
</evidence>
<evidence type="ECO:0000256" key="1">
    <source>
        <dbReference type="ARBA" id="ARBA00004123"/>
    </source>
</evidence>
<comment type="subunit">
    <text evidence="8">Component of the Mediator complex.</text>
</comment>
<evidence type="ECO:0000256" key="9">
    <source>
        <dbReference type="SAM" id="MobiDB-lite"/>
    </source>
</evidence>
<dbReference type="Pfam" id="PF10156">
    <property type="entry name" value="Med17"/>
    <property type="match status" value="1"/>
</dbReference>
<evidence type="ECO:0000256" key="4">
    <source>
        <dbReference type="ARBA" id="ARBA00023015"/>
    </source>
</evidence>
<dbReference type="PANTHER" id="PTHR13114:SF7">
    <property type="entry name" value="MEDIATOR OF RNA POLYMERASE II TRANSCRIPTION SUBUNIT 17"/>
    <property type="match status" value="1"/>
</dbReference>
<dbReference type="Proteomes" id="UP000193922">
    <property type="component" value="Unassembled WGS sequence"/>
</dbReference>
<comment type="function">
    <text evidence="8">Component of the Mediator complex, a coactivator involved in the regulated transcription of nearly all RNA polymerase II-dependent genes. Mediator functions as a bridge to convey information from gene-specific regulatory proteins to the basal RNA polymerase II transcription machinery. Mediator is recruited to promoters by direct interactions with regulatory proteins and serves as a scaffold for the assembly of a functional preinitiation complex with RNA polymerase II and the general transcription factors.</text>
</comment>
<dbReference type="AlphaFoldDB" id="A0A1Y1VZH8"/>
<evidence type="ECO:0000256" key="8">
    <source>
        <dbReference type="RuleBase" id="RU364140"/>
    </source>
</evidence>
<accession>A0A1Y1VZH8</accession>
<dbReference type="PANTHER" id="PTHR13114">
    <property type="entry name" value="MEDIATOR OF RNA POLYMERASE II TRANSCRIPTION SUBUNIT 17"/>
    <property type="match status" value="1"/>
</dbReference>
<dbReference type="GO" id="GO:0006357">
    <property type="term" value="P:regulation of transcription by RNA polymerase II"/>
    <property type="evidence" value="ECO:0007669"/>
    <property type="project" value="InterPro"/>
</dbReference>
<name>A0A1Y1VZH8_9FUNG</name>
<keyword evidence="5 8" id="KW-0804">Transcription</keyword>
<dbReference type="STRING" id="61395.A0A1Y1VZH8"/>
<evidence type="ECO:0000256" key="6">
    <source>
        <dbReference type="ARBA" id="ARBA00023242"/>
    </source>
</evidence>
<sequence>MDESQKLRVAAETSDDLLAYELQDSGAAIPQPELSAQDQMAKQIAQLWAAHANFDGLSESDASEQDTAVADKNPASNEPELDAYAVRAQVHERLAHAQSEIMVALDVVQLLLANERQKLTEALGNAGGVKKKHDDVHVSRVAATAVASVVPDHPMPLPVGALGTTRTDKVRLAEQQKVDRMKFVLGAKQQQLKEAADILSESAQRLQNVANSENRFWRGAFEMRRRNWTVMQRNRKVFGDRFFIPLRVL</sequence>
<evidence type="ECO:0000256" key="2">
    <source>
        <dbReference type="ARBA" id="ARBA00005635"/>
    </source>
</evidence>
<dbReference type="GO" id="GO:0003712">
    <property type="term" value="F:transcription coregulator activity"/>
    <property type="evidence" value="ECO:0007669"/>
    <property type="project" value="InterPro"/>
</dbReference>
<evidence type="ECO:0000256" key="3">
    <source>
        <dbReference type="ARBA" id="ARBA00019610"/>
    </source>
</evidence>
<evidence type="ECO:0000313" key="11">
    <source>
        <dbReference type="Proteomes" id="UP000193922"/>
    </source>
</evidence>
<evidence type="ECO:0000256" key="7">
    <source>
        <dbReference type="ARBA" id="ARBA00032014"/>
    </source>
</evidence>
<keyword evidence="11" id="KW-1185">Reference proteome</keyword>
<reference evidence="10 11" key="1">
    <citation type="submission" date="2016-07" db="EMBL/GenBank/DDBJ databases">
        <title>Pervasive Adenine N6-methylation of Active Genes in Fungi.</title>
        <authorList>
            <consortium name="DOE Joint Genome Institute"/>
            <person name="Mondo S.J."/>
            <person name="Dannebaum R.O."/>
            <person name="Kuo R.C."/>
            <person name="Labutti K."/>
            <person name="Haridas S."/>
            <person name="Kuo A."/>
            <person name="Salamov A."/>
            <person name="Ahrendt S.R."/>
            <person name="Lipzen A."/>
            <person name="Sullivan W."/>
            <person name="Andreopoulos W.B."/>
            <person name="Clum A."/>
            <person name="Lindquist E."/>
            <person name="Daum C."/>
            <person name="Ramamoorthy G.K."/>
            <person name="Gryganskyi A."/>
            <person name="Culley D."/>
            <person name="Magnuson J.K."/>
            <person name="James T.Y."/>
            <person name="O'Malley M.A."/>
            <person name="Stajich J.E."/>
            <person name="Spatafora J.W."/>
            <person name="Visel A."/>
            <person name="Grigoriev I.V."/>
        </authorList>
    </citation>
    <scope>NUCLEOTIDE SEQUENCE [LARGE SCALE GENOMIC DNA]</scope>
    <source>
        <strain evidence="10 11">ATCC 12442</strain>
    </source>
</reference>
<dbReference type="OrthoDB" id="5592456at2759"/>
<dbReference type="InterPro" id="IPR019313">
    <property type="entry name" value="Mediator_Med17"/>
</dbReference>
<comment type="subcellular location">
    <subcellularLocation>
        <location evidence="1 8">Nucleus</location>
    </subcellularLocation>
</comment>
<keyword evidence="8" id="KW-0010">Activator</keyword>
<organism evidence="10 11">
    <name type="scientific">Linderina pennispora</name>
    <dbReference type="NCBI Taxonomy" id="61395"/>
    <lineage>
        <taxon>Eukaryota</taxon>
        <taxon>Fungi</taxon>
        <taxon>Fungi incertae sedis</taxon>
        <taxon>Zoopagomycota</taxon>
        <taxon>Kickxellomycotina</taxon>
        <taxon>Kickxellomycetes</taxon>
        <taxon>Kickxellales</taxon>
        <taxon>Kickxellaceae</taxon>
        <taxon>Linderina</taxon>
    </lineage>
</organism>
<dbReference type="GO" id="GO:0016592">
    <property type="term" value="C:mediator complex"/>
    <property type="evidence" value="ECO:0007669"/>
    <property type="project" value="InterPro"/>
</dbReference>
<evidence type="ECO:0000313" key="10">
    <source>
        <dbReference type="EMBL" id="ORX66425.1"/>
    </source>
</evidence>
<keyword evidence="6 8" id="KW-0539">Nucleus</keyword>
<dbReference type="EMBL" id="MCFD01000015">
    <property type="protein sequence ID" value="ORX66425.1"/>
    <property type="molecule type" value="Genomic_DNA"/>
</dbReference>
<gene>
    <name evidence="8" type="primary">MED17</name>
    <name evidence="10" type="ORF">DL89DRAFT_63652</name>
</gene>
<comment type="caution">
    <text evidence="10">The sequence shown here is derived from an EMBL/GenBank/DDBJ whole genome shotgun (WGS) entry which is preliminary data.</text>
</comment>
<feature type="region of interest" description="Disordered" evidence="9">
    <location>
        <begin position="58"/>
        <end position="78"/>
    </location>
</feature>